<evidence type="ECO:0000256" key="11">
    <source>
        <dbReference type="RuleBase" id="RU361159"/>
    </source>
</evidence>
<dbReference type="NCBIfam" id="TIGR01229">
    <property type="entry name" value="rocF_arginase"/>
    <property type="match status" value="1"/>
</dbReference>
<dbReference type="CDD" id="cd09989">
    <property type="entry name" value="Arginase"/>
    <property type="match status" value="1"/>
</dbReference>
<keyword evidence="8 11" id="KW-0464">Manganese</keyword>
<accession>A0A5M3ZEQ1</accession>
<comment type="catalytic activity">
    <reaction evidence="9 11">
        <text>L-arginine + H2O = urea + L-ornithine</text>
        <dbReference type="Rhea" id="RHEA:20569"/>
        <dbReference type="ChEBI" id="CHEBI:15377"/>
        <dbReference type="ChEBI" id="CHEBI:16199"/>
        <dbReference type="ChEBI" id="CHEBI:32682"/>
        <dbReference type="ChEBI" id="CHEBI:46911"/>
        <dbReference type="EC" id="3.5.3.1"/>
    </reaction>
</comment>
<dbReference type="PRINTS" id="PR00116">
    <property type="entry name" value="ARGINASE"/>
</dbReference>
<dbReference type="AlphaFoldDB" id="A0A5M3ZEQ1"/>
<evidence type="ECO:0000256" key="10">
    <source>
        <dbReference type="PROSITE-ProRule" id="PRU00742"/>
    </source>
</evidence>
<evidence type="ECO:0000256" key="3">
    <source>
        <dbReference type="ARBA" id="ARBA00012168"/>
    </source>
</evidence>
<keyword evidence="13" id="KW-1185">Reference proteome</keyword>
<evidence type="ECO:0000256" key="1">
    <source>
        <dbReference type="ARBA" id="ARBA00005098"/>
    </source>
</evidence>
<gene>
    <name evidence="12" type="ORF">ATEIFO6365_0012015300</name>
</gene>
<evidence type="ECO:0000256" key="6">
    <source>
        <dbReference type="ARBA" id="ARBA00022723"/>
    </source>
</evidence>
<dbReference type="InterPro" id="IPR023696">
    <property type="entry name" value="Ureohydrolase_dom_sf"/>
</dbReference>
<dbReference type="Pfam" id="PF00491">
    <property type="entry name" value="Arginase"/>
    <property type="match status" value="1"/>
</dbReference>
<dbReference type="GO" id="GO:0006525">
    <property type="term" value="P:arginine metabolic process"/>
    <property type="evidence" value="ECO:0007669"/>
    <property type="project" value="UniProtKB-KW"/>
</dbReference>
<keyword evidence="7 11" id="KW-0378">Hydrolase</keyword>
<comment type="subunit">
    <text evidence="2">Homotrimer.</text>
</comment>
<evidence type="ECO:0000256" key="5">
    <source>
        <dbReference type="ARBA" id="ARBA00022503"/>
    </source>
</evidence>
<evidence type="ECO:0000256" key="4">
    <source>
        <dbReference type="ARBA" id="ARBA00018123"/>
    </source>
</evidence>
<keyword evidence="5 11" id="KW-0056">Arginine metabolism</keyword>
<evidence type="ECO:0000256" key="8">
    <source>
        <dbReference type="ARBA" id="ARBA00023211"/>
    </source>
</evidence>
<dbReference type="PANTHER" id="PTHR43782:SF3">
    <property type="entry name" value="ARGINASE"/>
    <property type="match status" value="1"/>
</dbReference>
<evidence type="ECO:0000256" key="9">
    <source>
        <dbReference type="ARBA" id="ARBA00047391"/>
    </source>
</evidence>
<dbReference type="OrthoDB" id="4489634at2759"/>
<dbReference type="EMBL" id="BLJY01000012">
    <property type="protein sequence ID" value="GFF20397.1"/>
    <property type="molecule type" value="Genomic_DNA"/>
</dbReference>
<evidence type="ECO:0000313" key="13">
    <source>
        <dbReference type="Proteomes" id="UP000452235"/>
    </source>
</evidence>
<comment type="cofactor">
    <cofactor evidence="11">
        <name>Mn(2+)</name>
        <dbReference type="ChEBI" id="CHEBI:29035"/>
    </cofactor>
    <text evidence="11">Binds 2 manganese ions per subunit.</text>
</comment>
<dbReference type="InterPro" id="IPR014033">
    <property type="entry name" value="Arginase"/>
</dbReference>
<evidence type="ECO:0000256" key="7">
    <source>
        <dbReference type="ARBA" id="ARBA00022801"/>
    </source>
</evidence>
<dbReference type="InterPro" id="IPR006035">
    <property type="entry name" value="Ureohydrolase"/>
</dbReference>
<dbReference type="FunFam" id="3.40.800.10:FF:000012">
    <property type="entry name" value="Arginase"/>
    <property type="match status" value="1"/>
</dbReference>
<sequence length="322" mass="34815">MSQRLTALSKFLPNPTKLGVVAASFSGGGPRPGAELGPGSLLDYGLSKHLQAGFDGVRITDCLPHATATDKDVDRQIGMNRTVSVSHFTERLNREVYAHARQGQPVLTLGGDHSIAIGTLTGMARAVRERLMGQEIAVIYVDAHADINTPETSPSGNIHGMPLAFATGIARRAEGPLSWISNEHLINPKKIVYLGLRDVEEAEWRTIHGHGIKAFDMREIREKGIERIMDLTLEYIGNETPIHISYDIDGLDPKWAPCTTLPVGGGLSLAEGTYISRRILETGSLVGMDLVELNPSVSPEKLDLTLQTGCSLIYSAFGVEEG</sequence>
<dbReference type="Proteomes" id="UP000452235">
    <property type="component" value="Unassembled WGS sequence"/>
</dbReference>
<proteinExistence type="inferred from homology"/>
<keyword evidence="6 11" id="KW-0479">Metal-binding</keyword>
<dbReference type="PANTHER" id="PTHR43782">
    <property type="entry name" value="ARGINASE"/>
    <property type="match status" value="1"/>
</dbReference>
<dbReference type="PROSITE" id="PS51409">
    <property type="entry name" value="ARGINASE_2"/>
    <property type="match status" value="1"/>
</dbReference>
<protein>
    <recommendedName>
        <fullName evidence="4 11">Arginase</fullName>
        <ecNumber evidence="3 11">3.5.3.1</ecNumber>
    </recommendedName>
</protein>
<organism evidence="12 13">
    <name type="scientific">Aspergillus terreus</name>
    <dbReference type="NCBI Taxonomy" id="33178"/>
    <lineage>
        <taxon>Eukaryota</taxon>
        <taxon>Fungi</taxon>
        <taxon>Dikarya</taxon>
        <taxon>Ascomycota</taxon>
        <taxon>Pezizomycotina</taxon>
        <taxon>Eurotiomycetes</taxon>
        <taxon>Eurotiomycetidae</taxon>
        <taxon>Eurotiales</taxon>
        <taxon>Aspergillaceae</taxon>
        <taxon>Aspergillus</taxon>
        <taxon>Aspergillus subgen. Circumdati</taxon>
    </lineage>
</organism>
<evidence type="ECO:0000313" key="12">
    <source>
        <dbReference type="EMBL" id="GFF20397.1"/>
    </source>
</evidence>
<comment type="caution">
    <text evidence="12">The sequence shown here is derived from an EMBL/GenBank/DDBJ whole genome shotgun (WGS) entry which is preliminary data.</text>
</comment>
<dbReference type="EC" id="3.5.3.1" evidence="3 11"/>
<dbReference type="GO" id="GO:0004053">
    <property type="term" value="F:arginase activity"/>
    <property type="evidence" value="ECO:0007669"/>
    <property type="project" value="UniProtKB-EC"/>
</dbReference>
<comment type="similarity">
    <text evidence="10 11">Belongs to the arginase family.</text>
</comment>
<dbReference type="GO" id="GO:0005634">
    <property type="term" value="C:nucleus"/>
    <property type="evidence" value="ECO:0007669"/>
    <property type="project" value="TreeGrafter"/>
</dbReference>
<reference evidence="12 13" key="1">
    <citation type="submission" date="2020-01" db="EMBL/GenBank/DDBJ databases">
        <title>Aspergillus terreus IFO 6365 whole genome shotgun sequence.</title>
        <authorList>
            <person name="Kanamasa S."/>
            <person name="Takahashi H."/>
        </authorList>
    </citation>
    <scope>NUCLEOTIDE SEQUENCE [LARGE SCALE GENOMIC DNA]</scope>
    <source>
        <strain evidence="12 13">IFO 6365</strain>
    </source>
</reference>
<dbReference type="VEuPathDB" id="FungiDB:ATEG_04679"/>
<dbReference type="Gene3D" id="3.40.800.10">
    <property type="entry name" value="Ureohydrolase domain"/>
    <property type="match status" value="1"/>
</dbReference>
<evidence type="ECO:0000256" key="2">
    <source>
        <dbReference type="ARBA" id="ARBA00011233"/>
    </source>
</evidence>
<name>A0A5M3ZEQ1_ASPTE</name>
<dbReference type="SUPFAM" id="SSF52768">
    <property type="entry name" value="Arginase/deacetylase"/>
    <property type="match status" value="1"/>
</dbReference>
<dbReference type="GO" id="GO:0005829">
    <property type="term" value="C:cytosol"/>
    <property type="evidence" value="ECO:0007669"/>
    <property type="project" value="TreeGrafter"/>
</dbReference>
<dbReference type="GO" id="GO:0030145">
    <property type="term" value="F:manganese ion binding"/>
    <property type="evidence" value="ECO:0007669"/>
    <property type="project" value="TreeGrafter"/>
</dbReference>
<comment type="pathway">
    <text evidence="1">Nitrogen metabolism; urea cycle; L-ornithine and urea from L-arginine: step 1/1.</text>
</comment>